<evidence type="ECO:0000259" key="1">
    <source>
        <dbReference type="PROSITE" id="PS50927"/>
    </source>
</evidence>
<proteinExistence type="predicted"/>
<sequence length="298" mass="32797">MTTTDFLFEGGHIFNNRNYPAGVMSQSIPMLKQMGKNVSIDYATVDIAGATRDLSSIGFTLRETNRVDKMSDVNSSVVDNSISDMLRDFFEEDISIVRGTDVILTLMQYAIDNQVAETDGGFFGSSERSEGHYFSYQLTFYSKRKASFCFLVLSLCAFKEASSVFGIPTSFRTGVAYSAQVLEVKKKEPNVLYEYGRLQGGDAMASPSGQHRFTMGTDGNVTVDGRWESNSAGKGVAPYYLAMQEDANLCVYGTDGPIWASGSQPGRFSQGPYRLEMQDDGNLVVYDKSNTSLWAIGI</sequence>
<protein>
    <recommendedName>
        <fullName evidence="1">Bulb-type lectin domain-containing protein</fullName>
    </recommendedName>
</protein>
<dbReference type="Gene3D" id="2.90.10.10">
    <property type="entry name" value="Bulb-type lectin domain"/>
    <property type="match status" value="1"/>
</dbReference>
<gene>
    <name evidence="2" type="ORF">CYLTODRAFT_495164</name>
</gene>
<feature type="domain" description="Bulb-type lectin" evidence="1">
    <location>
        <begin position="189"/>
        <end position="298"/>
    </location>
</feature>
<evidence type="ECO:0000313" key="2">
    <source>
        <dbReference type="EMBL" id="KIY61618.1"/>
    </source>
</evidence>
<dbReference type="AlphaFoldDB" id="A0A0D7ATC0"/>
<organism evidence="2 3">
    <name type="scientific">Cylindrobasidium torrendii FP15055 ss-10</name>
    <dbReference type="NCBI Taxonomy" id="1314674"/>
    <lineage>
        <taxon>Eukaryota</taxon>
        <taxon>Fungi</taxon>
        <taxon>Dikarya</taxon>
        <taxon>Basidiomycota</taxon>
        <taxon>Agaricomycotina</taxon>
        <taxon>Agaricomycetes</taxon>
        <taxon>Agaricomycetidae</taxon>
        <taxon>Agaricales</taxon>
        <taxon>Marasmiineae</taxon>
        <taxon>Physalacriaceae</taxon>
        <taxon>Cylindrobasidium</taxon>
    </lineage>
</organism>
<reference evidence="2 3" key="1">
    <citation type="journal article" date="2015" name="Fungal Genet. Biol.">
        <title>Evolution of novel wood decay mechanisms in Agaricales revealed by the genome sequences of Fistulina hepatica and Cylindrobasidium torrendii.</title>
        <authorList>
            <person name="Floudas D."/>
            <person name="Held B.W."/>
            <person name="Riley R."/>
            <person name="Nagy L.G."/>
            <person name="Koehler G."/>
            <person name="Ransdell A.S."/>
            <person name="Younus H."/>
            <person name="Chow J."/>
            <person name="Chiniquy J."/>
            <person name="Lipzen A."/>
            <person name="Tritt A."/>
            <person name="Sun H."/>
            <person name="Haridas S."/>
            <person name="LaButti K."/>
            <person name="Ohm R.A."/>
            <person name="Kues U."/>
            <person name="Blanchette R.A."/>
            <person name="Grigoriev I.V."/>
            <person name="Minto R.E."/>
            <person name="Hibbett D.S."/>
        </authorList>
    </citation>
    <scope>NUCLEOTIDE SEQUENCE [LARGE SCALE GENOMIC DNA]</scope>
    <source>
        <strain evidence="2 3">FP15055 ss-10</strain>
    </source>
</reference>
<dbReference type="InterPro" id="IPR001480">
    <property type="entry name" value="Bulb-type_lectin_dom"/>
</dbReference>
<dbReference type="PROSITE" id="PS50927">
    <property type="entry name" value="BULB_LECTIN"/>
    <property type="match status" value="1"/>
</dbReference>
<dbReference type="InterPro" id="IPR036426">
    <property type="entry name" value="Bulb-type_lectin_dom_sf"/>
</dbReference>
<dbReference type="Proteomes" id="UP000054007">
    <property type="component" value="Unassembled WGS sequence"/>
</dbReference>
<accession>A0A0D7ATC0</accession>
<dbReference type="OrthoDB" id="1884773at2759"/>
<dbReference type="EMBL" id="KN880905">
    <property type="protein sequence ID" value="KIY61618.1"/>
    <property type="molecule type" value="Genomic_DNA"/>
</dbReference>
<keyword evidence="3" id="KW-1185">Reference proteome</keyword>
<evidence type="ECO:0000313" key="3">
    <source>
        <dbReference type="Proteomes" id="UP000054007"/>
    </source>
</evidence>
<dbReference type="SMART" id="SM00108">
    <property type="entry name" value="B_lectin"/>
    <property type="match status" value="1"/>
</dbReference>
<name>A0A0D7ATC0_9AGAR</name>
<dbReference type="SUPFAM" id="SSF51110">
    <property type="entry name" value="alpha-D-mannose-specific plant lectins"/>
    <property type="match status" value="1"/>
</dbReference>